<organism evidence="2 3">
    <name type="scientific">Bordetella genomosp. 4</name>
    <dbReference type="NCBI Taxonomy" id="463044"/>
    <lineage>
        <taxon>Bacteria</taxon>
        <taxon>Pseudomonadati</taxon>
        <taxon>Pseudomonadota</taxon>
        <taxon>Betaproteobacteria</taxon>
        <taxon>Burkholderiales</taxon>
        <taxon>Alcaligenaceae</taxon>
        <taxon>Bordetella</taxon>
    </lineage>
</organism>
<proteinExistence type="predicted"/>
<dbReference type="RefSeq" id="WP_094838828.1">
    <property type="nucleotide sequence ID" value="NZ_NEVQ01000021.1"/>
</dbReference>
<accession>A0A261TRN1</accession>
<gene>
    <name evidence="2" type="ORF">CAL20_20480</name>
</gene>
<evidence type="ECO:0000256" key="1">
    <source>
        <dbReference type="SAM" id="MobiDB-lite"/>
    </source>
</evidence>
<feature type="region of interest" description="Disordered" evidence="1">
    <location>
        <begin position="1"/>
        <end position="94"/>
    </location>
</feature>
<keyword evidence="3" id="KW-1185">Reference proteome</keyword>
<name>A0A261TRN1_9BORD</name>
<dbReference type="EMBL" id="NEVQ01000021">
    <property type="protein sequence ID" value="OZI52334.1"/>
    <property type="molecule type" value="Genomic_DNA"/>
</dbReference>
<reference evidence="2 3" key="1">
    <citation type="submission" date="2017-05" db="EMBL/GenBank/DDBJ databases">
        <title>Complete and WGS of Bordetella genogroups.</title>
        <authorList>
            <person name="Spilker T."/>
            <person name="LiPuma J."/>
        </authorList>
    </citation>
    <scope>NUCLEOTIDE SEQUENCE [LARGE SCALE GENOMIC DNA]</scope>
    <source>
        <strain evidence="2 3">AU9919</strain>
    </source>
</reference>
<dbReference type="Proteomes" id="UP000216885">
    <property type="component" value="Unassembled WGS sequence"/>
</dbReference>
<sequence>MQSSKHNGPPHHRQPATPEPGSESQVDIASRVQGGLKKSNEQREPEKRTSPTGHKATEFDGSPNPRADEDSGVFKPADETPAVMPKRSGPKNPE</sequence>
<protein>
    <submittedName>
        <fullName evidence="2">Uncharacterized protein</fullName>
    </submittedName>
</protein>
<evidence type="ECO:0000313" key="3">
    <source>
        <dbReference type="Proteomes" id="UP000216885"/>
    </source>
</evidence>
<dbReference type="AlphaFoldDB" id="A0A261TRN1"/>
<evidence type="ECO:0000313" key="2">
    <source>
        <dbReference type="EMBL" id="OZI52334.1"/>
    </source>
</evidence>
<comment type="caution">
    <text evidence="2">The sequence shown here is derived from an EMBL/GenBank/DDBJ whole genome shotgun (WGS) entry which is preliminary data.</text>
</comment>
<feature type="compositionally biased region" description="Basic and acidic residues" evidence="1">
    <location>
        <begin position="38"/>
        <end position="49"/>
    </location>
</feature>